<reference evidence="6 7" key="1">
    <citation type="submission" date="2023-08" db="EMBL/GenBank/DDBJ databases">
        <title>Black Yeasts Isolated from many extreme environments.</title>
        <authorList>
            <person name="Coleine C."/>
            <person name="Stajich J.E."/>
            <person name="Selbmann L."/>
        </authorList>
    </citation>
    <scope>NUCLEOTIDE SEQUENCE [LARGE SCALE GENOMIC DNA]</scope>
    <source>
        <strain evidence="6 7">CCFEE 5910</strain>
    </source>
</reference>
<feature type="binding site" evidence="3">
    <location>
        <position position="188"/>
    </location>
    <ligand>
        <name>a divalent metal cation</name>
        <dbReference type="ChEBI" id="CHEBI:60240"/>
    </ligand>
</feature>
<evidence type="ECO:0000313" key="6">
    <source>
        <dbReference type="EMBL" id="KAK5086724.1"/>
    </source>
</evidence>
<evidence type="ECO:0000256" key="4">
    <source>
        <dbReference type="SAM" id="MobiDB-lite"/>
    </source>
</evidence>
<evidence type="ECO:0000256" key="3">
    <source>
        <dbReference type="PIRSR" id="PIRSR605511-2"/>
    </source>
</evidence>
<feature type="binding site" evidence="3">
    <location>
        <position position="238"/>
    </location>
    <ligand>
        <name>a divalent metal cation</name>
        <dbReference type="ChEBI" id="CHEBI:60240"/>
    </ligand>
</feature>
<comment type="similarity">
    <text evidence="1">Belongs to the SMP-30/CGR1 family.</text>
</comment>
<protein>
    <recommendedName>
        <fullName evidence="5">SMP-30/Gluconolactonase/LRE-like region domain-containing protein</fullName>
    </recommendedName>
</protein>
<dbReference type="InterPro" id="IPR005511">
    <property type="entry name" value="SMP-30"/>
</dbReference>
<comment type="caution">
    <text evidence="6">The sequence shown here is derived from an EMBL/GenBank/DDBJ whole genome shotgun (WGS) entry which is preliminary data.</text>
</comment>
<organism evidence="6 7">
    <name type="scientific">Lithohypha guttulata</name>
    <dbReference type="NCBI Taxonomy" id="1690604"/>
    <lineage>
        <taxon>Eukaryota</taxon>
        <taxon>Fungi</taxon>
        <taxon>Dikarya</taxon>
        <taxon>Ascomycota</taxon>
        <taxon>Pezizomycotina</taxon>
        <taxon>Eurotiomycetes</taxon>
        <taxon>Chaetothyriomycetidae</taxon>
        <taxon>Chaetothyriales</taxon>
        <taxon>Trichomeriaceae</taxon>
        <taxon>Lithohypha</taxon>
    </lineage>
</organism>
<dbReference type="Pfam" id="PF08450">
    <property type="entry name" value="SGL"/>
    <property type="match status" value="1"/>
</dbReference>
<evidence type="ECO:0000256" key="2">
    <source>
        <dbReference type="PIRSR" id="PIRSR605511-1"/>
    </source>
</evidence>
<dbReference type="PANTHER" id="PTHR10907">
    <property type="entry name" value="REGUCALCIN"/>
    <property type="match status" value="1"/>
</dbReference>
<comment type="cofactor">
    <cofactor evidence="3">
        <name>Zn(2+)</name>
        <dbReference type="ChEBI" id="CHEBI:29105"/>
    </cofactor>
    <text evidence="3">Binds 1 divalent metal cation per subunit.</text>
</comment>
<feature type="binding site" evidence="3">
    <location>
        <position position="33"/>
    </location>
    <ligand>
        <name>a divalent metal cation</name>
        <dbReference type="ChEBI" id="CHEBI:60240"/>
    </ligand>
</feature>
<evidence type="ECO:0000313" key="7">
    <source>
        <dbReference type="Proteomes" id="UP001309876"/>
    </source>
</evidence>
<dbReference type="GO" id="GO:0005509">
    <property type="term" value="F:calcium ion binding"/>
    <property type="evidence" value="ECO:0007669"/>
    <property type="project" value="TreeGrafter"/>
</dbReference>
<feature type="region of interest" description="Disordered" evidence="4">
    <location>
        <begin position="1"/>
        <end position="20"/>
    </location>
</feature>
<dbReference type="AlphaFoldDB" id="A0AAN7T1Z3"/>
<keyword evidence="7" id="KW-1185">Reference proteome</keyword>
<evidence type="ECO:0000256" key="1">
    <source>
        <dbReference type="ARBA" id="ARBA00008853"/>
    </source>
</evidence>
<evidence type="ECO:0000259" key="5">
    <source>
        <dbReference type="Pfam" id="PF08450"/>
    </source>
</evidence>
<feature type="active site" description="Proton donor/acceptor" evidence="2">
    <location>
        <position position="238"/>
    </location>
</feature>
<feature type="binding site" evidence="3">
    <location>
        <position position="130"/>
    </location>
    <ligand>
        <name>substrate</name>
    </ligand>
</feature>
<dbReference type="EMBL" id="JAVRRJ010000003">
    <property type="protein sequence ID" value="KAK5086724.1"/>
    <property type="molecule type" value="Genomic_DNA"/>
</dbReference>
<dbReference type="InterPro" id="IPR011042">
    <property type="entry name" value="6-blade_b-propeller_TolB-like"/>
</dbReference>
<dbReference type="Proteomes" id="UP001309876">
    <property type="component" value="Unassembled WGS sequence"/>
</dbReference>
<proteinExistence type="inferred from homology"/>
<feature type="binding site" evidence="3">
    <location>
        <position position="128"/>
    </location>
    <ligand>
        <name>substrate</name>
    </ligand>
</feature>
<feature type="domain" description="SMP-30/Gluconolactonase/LRE-like region" evidence="5">
    <location>
        <begin position="31"/>
        <end position="296"/>
    </location>
</feature>
<accession>A0AAN7T1Z3</accession>
<gene>
    <name evidence="6" type="ORF">LTR05_003892</name>
</gene>
<dbReference type="PRINTS" id="PR01790">
    <property type="entry name" value="SMP30FAMILY"/>
</dbReference>
<keyword evidence="3" id="KW-0479">Metal-binding</keyword>
<dbReference type="InterPro" id="IPR013658">
    <property type="entry name" value="SGL"/>
</dbReference>
<dbReference type="Gene3D" id="2.120.10.30">
    <property type="entry name" value="TolB, C-terminal domain"/>
    <property type="match status" value="1"/>
</dbReference>
<dbReference type="GO" id="GO:0004341">
    <property type="term" value="F:gluconolactonase activity"/>
    <property type="evidence" value="ECO:0007669"/>
    <property type="project" value="TreeGrafter"/>
</dbReference>
<keyword evidence="3" id="KW-0862">Zinc</keyword>
<dbReference type="PANTHER" id="PTHR10907:SF47">
    <property type="entry name" value="REGUCALCIN"/>
    <property type="match status" value="1"/>
</dbReference>
<sequence length="330" mass="36816">MGSLLRGETTGPKESLDGGDAWHKCSPPMVLGEAPIYRASDSTLHWVDCLSEPAELHILKVNPDDGDAEGVPRILRLEDSVTVAFFRKGHPGSYICAYYQGVAFLDENTGKLDVVKEIIPTADRDLLRFNDGGVDARGRFWLAEIDKKAMAYGPNKLPSSYGKPKGRLWRYDPDGSLYQMEDGIVCGNGLAWSPDNKTMYFNDSVAMMVFAYDFDVESGNISNKRLLIDRRSSYGEPDGMVVDTEGNLWIAVFDSHRVMVFSPQGEHLKDIVFTANNMACTTWGGKEFDVLYIATGRDRSVIAKVDDEGGHMFRYRPKGYRGYPKFEFAG</sequence>
<dbReference type="SUPFAM" id="SSF63829">
    <property type="entry name" value="Calcium-dependent phosphotriesterase"/>
    <property type="match status" value="1"/>
</dbReference>
<name>A0AAN7T1Z3_9EURO</name>